<name>A0A4Z0GQJ1_9BACL</name>
<dbReference type="EC" id="2.1.1.-" evidence="4"/>
<dbReference type="PANTHER" id="PTHR43861:SF1">
    <property type="entry name" value="TRANS-ACONITATE 2-METHYLTRANSFERASE"/>
    <property type="match status" value="1"/>
</dbReference>
<sequence>MGREFIDAFEKWADHYDQSVAGEDPEYRVVFSSYDQILEETANAACGTVLEFGTGTGNLTRKLVDRGLNVIGVEPSHNMRLIALEKIPTLKICDGDFLDFPDPGEPVDTITSSYAFHHLTSDEKDKALSRYNAFLSERGRIVFADTLYNSEVDKLRIQHWAKDKGYFNLLKDLQTEYYPLRKDLDRMFRKNHFVPKFKQMNMFVWLIIAEKENE</sequence>
<reference evidence="6 7" key="1">
    <citation type="journal article" date="2015" name="Int. J. Syst. Evol. Microbiol.">
        <title>Sporolactobacillus shoreae sp. nov. and Sporolactobacillus spathodeae sp. nov., two spore-forming lactic acid bacteria isolated from tree barks in Thailand.</title>
        <authorList>
            <person name="Thamacharoensuk T."/>
            <person name="Kitahara M."/>
            <person name="Ohkuma M."/>
            <person name="Thongchul N."/>
            <person name="Tanasupawat S."/>
        </authorList>
    </citation>
    <scope>NUCLEOTIDE SEQUENCE [LARGE SCALE GENOMIC DNA]</scope>
    <source>
        <strain evidence="6 7">BK92</strain>
    </source>
</reference>
<keyword evidence="7" id="KW-1185">Reference proteome</keyword>
<evidence type="ECO:0000256" key="4">
    <source>
        <dbReference type="HAMAP-Rule" id="MF_02100"/>
    </source>
</evidence>
<feature type="binding site" evidence="4">
    <location>
        <position position="53"/>
    </location>
    <ligand>
        <name>S-adenosyl-L-methionine</name>
        <dbReference type="ChEBI" id="CHEBI:59789"/>
    </ligand>
</feature>
<evidence type="ECO:0000259" key="5">
    <source>
        <dbReference type="Pfam" id="PF13649"/>
    </source>
</evidence>
<feature type="domain" description="Methyltransferase" evidence="5">
    <location>
        <begin position="49"/>
        <end position="139"/>
    </location>
</feature>
<dbReference type="InterPro" id="IPR029063">
    <property type="entry name" value="SAM-dependent_MTases_sf"/>
</dbReference>
<dbReference type="OrthoDB" id="465705at2"/>
<comment type="caution">
    <text evidence="6">The sequence shown here is derived from an EMBL/GenBank/DDBJ whole genome shotgun (WGS) entry which is preliminary data.</text>
</comment>
<dbReference type="CDD" id="cd02440">
    <property type="entry name" value="AdoMet_MTases"/>
    <property type="match status" value="1"/>
</dbReference>
<dbReference type="InterPro" id="IPR023553">
    <property type="entry name" value="Uncharacterised_MeTfrase_YrrT"/>
</dbReference>
<organism evidence="6 7">
    <name type="scientific">Sporolactobacillus shoreae</name>
    <dbReference type="NCBI Taxonomy" id="1465501"/>
    <lineage>
        <taxon>Bacteria</taxon>
        <taxon>Bacillati</taxon>
        <taxon>Bacillota</taxon>
        <taxon>Bacilli</taxon>
        <taxon>Bacillales</taxon>
        <taxon>Sporolactobacillaceae</taxon>
        <taxon>Sporolactobacillus</taxon>
    </lineage>
</organism>
<dbReference type="AlphaFoldDB" id="A0A4Z0GQJ1"/>
<dbReference type="RefSeq" id="WP_135347567.1">
    <property type="nucleotide sequence ID" value="NZ_SRJD01000003.1"/>
</dbReference>
<dbReference type="PANTHER" id="PTHR43861">
    <property type="entry name" value="TRANS-ACONITATE 2-METHYLTRANSFERASE-RELATED"/>
    <property type="match status" value="1"/>
</dbReference>
<keyword evidence="3 4" id="KW-0949">S-adenosyl-L-methionine</keyword>
<dbReference type="EMBL" id="SRJD01000003">
    <property type="protein sequence ID" value="TGA99544.1"/>
    <property type="molecule type" value="Genomic_DNA"/>
</dbReference>
<evidence type="ECO:0000256" key="3">
    <source>
        <dbReference type="ARBA" id="ARBA00022691"/>
    </source>
</evidence>
<protein>
    <recommendedName>
        <fullName evidence="4">Uncharacterized methyltransferase E4665_04260</fullName>
        <ecNumber evidence="4">2.1.1.-</ecNumber>
    </recommendedName>
</protein>
<dbReference type="SUPFAM" id="SSF53335">
    <property type="entry name" value="S-adenosyl-L-methionine-dependent methyltransferases"/>
    <property type="match status" value="1"/>
</dbReference>
<dbReference type="InterPro" id="IPR041698">
    <property type="entry name" value="Methyltransf_25"/>
</dbReference>
<evidence type="ECO:0000256" key="2">
    <source>
        <dbReference type="ARBA" id="ARBA00022679"/>
    </source>
</evidence>
<evidence type="ECO:0000313" key="6">
    <source>
        <dbReference type="EMBL" id="TGA99544.1"/>
    </source>
</evidence>
<comment type="function">
    <text evidence="4">Could be a S-adenosyl-L-methionine-dependent methyltransferase.</text>
</comment>
<gene>
    <name evidence="6" type="ORF">E4665_04260</name>
</gene>
<dbReference type="Pfam" id="PF13649">
    <property type="entry name" value="Methyltransf_25"/>
    <property type="match status" value="1"/>
</dbReference>
<feature type="binding site" evidence="4">
    <location>
        <position position="96"/>
    </location>
    <ligand>
        <name>S-adenosyl-L-methionine</name>
        <dbReference type="ChEBI" id="CHEBI:59789"/>
    </ligand>
</feature>
<keyword evidence="1 4" id="KW-0489">Methyltransferase</keyword>
<evidence type="ECO:0000256" key="1">
    <source>
        <dbReference type="ARBA" id="ARBA00022603"/>
    </source>
</evidence>
<feature type="binding site" evidence="4">
    <location>
        <position position="74"/>
    </location>
    <ligand>
        <name>S-adenosyl-L-methionine</name>
        <dbReference type="ChEBI" id="CHEBI:59789"/>
    </ligand>
</feature>
<proteinExistence type="inferred from homology"/>
<dbReference type="HAMAP" id="MF_02100">
    <property type="entry name" value="Methyltr_YrrT"/>
    <property type="match status" value="1"/>
</dbReference>
<dbReference type="Proteomes" id="UP000298347">
    <property type="component" value="Unassembled WGS sequence"/>
</dbReference>
<accession>A0A4Z0GQJ1</accession>
<keyword evidence="2 4" id="KW-0808">Transferase</keyword>
<evidence type="ECO:0000313" key="7">
    <source>
        <dbReference type="Proteomes" id="UP000298347"/>
    </source>
</evidence>
<dbReference type="Gene3D" id="3.40.50.150">
    <property type="entry name" value="Vaccinia Virus protein VP39"/>
    <property type="match status" value="1"/>
</dbReference>
<dbReference type="GO" id="GO:0032259">
    <property type="term" value="P:methylation"/>
    <property type="evidence" value="ECO:0007669"/>
    <property type="project" value="UniProtKB-KW"/>
</dbReference>
<dbReference type="GO" id="GO:0008757">
    <property type="term" value="F:S-adenosylmethionine-dependent methyltransferase activity"/>
    <property type="evidence" value="ECO:0007669"/>
    <property type="project" value="UniProtKB-UniRule"/>
</dbReference>
<comment type="similarity">
    <text evidence="4">Belongs to the methyltransferase superfamily. YrrT family.</text>
</comment>